<gene>
    <name evidence="2" type="ORF">IAC63_02875</name>
</gene>
<dbReference type="InterPro" id="IPR034904">
    <property type="entry name" value="FSCA_dom_sf"/>
</dbReference>
<name>A0A9D1SMY8_9PROT</name>
<evidence type="ECO:0000313" key="3">
    <source>
        <dbReference type="Proteomes" id="UP000824142"/>
    </source>
</evidence>
<dbReference type="EMBL" id="DVNO01000023">
    <property type="protein sequence ID" value="HIU65558.1"/>
    <property type="molecule type" value="Genomic_DNA"/>
</dbReference>
<dbReference type="InterPro" id="IPR002744">
    <property type="entry name" value="MIP18-like"/>
</dbReference>
<dbReference type="InterPro" id="IPR052339">
    <property type="entry name" value="Fe-S_Maturation_MIP18"/>
</dbReference>
<dbReference type="AlphaFoldDB" id="A0A9D1SMY8"/>
<reference evidence="2" key="2">
    <citation type="journal article" date="2021" name="PeerJ">
        <title>Extensive microbial diversity within the chicken gut microbiome revealed by metagenomics and culture.</title>
        <authorList>
            <person name="Gilroy R."/>
            <person name="Ravi A."/>
            <person name="Getino M."/>
            <person name="Pursley I."/>
            <person name="Horton D.L."/>
            <person name="Alikhan N.F."/>
            <person name="Baker D."/>
            <person name="Gharbi K."/>
            <person name="Hall N."/>
            <person name="Watson M."/>
            <person name="Adriaenssens E.M."/>
            <person name="Foster-Nyarko E."/>
            <person name="Jarju S."/>
            <person name="Secka A."/>
            <person name="Antonio M."/>
            <person name="Oren A."/>
            <person name="Chaudhuri R.R."/>
            <person name="La Ragione R."/>
            <person name="Hildebrand F."/>
            <person name="Pallen M.J."/>
        </authorList>
    </citation>
    <scope>NUCLEOTIDE SEQUENCE</scope>
    <source>
        <strain evidence="2">CHK136-897</strain>
    </source>
</reference>
<dbReference type="PANTHER" id="PTHR42831">
    <property type="entry name" value="FE-S PROTEIN MATURATION AUXILIARY FACTOR YITW"/>
    <property type="match status" value="1"/>
</dbReference>
<evidence type="ECO:0000259" key="1">
    <source>
        <dbReference type="Pfam" id="PF01883"/>
    </source>
</evidence>
<sequence length="105" mass="12091">MKELTKDNVIEVLRTIYDPEIPVNIWDLGLIYDISISDSDVCIKMTFTSPTCPMMEELLQQVKDSVESISGGREVKVELVWDPPWDLSRMSEEARLDLDLTEQGW</sequence>
<dbReference type="PANTHER" id="PTHR42831:SF1">
    <property type="entry name" value="FE-S PROTEIN MATURATION AUXILIARY FACTOR YITW"/>
    <property type="match status" value="1"/>
</dbReference>
<dbReference type="SUPFAM" id="SSF117916">
    <property type="entry name" value="Fe-S cluster assembly (FSCA) domain-like"/>
    <property type="match status" value="1"/>
</dbReference>
<dbReference type="Pfam" id="PF01883">
    <property type="entry name" value="FeS_assembly_P"/>
    <property type="match status" value="1"/>
</dbReference>
<organism evidence="2 3">
    <name type="scientific">Candidatus Enterousia avicola</name>
    <dbReference type="NCBI Taxonomy" id="2840787"/>
    <lineage>
        <taxon>Bacteria</taxon>
        <taxon>Pseudomonadati</taxon>
        <taxon>Pseudomonadota</taxon>
        <taxon>Alphaproteobacteria</taxon>
        <taxon>Candidatus Enterousia</taxon>
    </lineage>
</organism>
<proteinExistence type="predicted"/>
<evidence type="ECO:0000313" key="2">
    <source>
        <dbReference type="EMBL" id="HIU65558.1"/>
    </source>
</evidence>
<comment type="caution">
    <text evidence="2">The sequence shown here is derived from an EMBL/GenBank/DDBJ whole genome shotgun (WGS) entry which is preliminary data.</text>
</comment>
<accession>A0A9D1SMY8</accession>
<protein>
    <submittedName>
        <fullName evidence="2">DUF59 domain-containing protein</fullName>
    </submittedName>
</protein>
<dbReference type="Proteomes" id="UP000824142">
    <property type="component" value="Unassembled WGS sequence"/>
</dbReference>
<dbReference type="Gene3D" id="3.30.300.130">
    <property type="entry name" value="Fe-S cluster assembly (FSCA)"/>
    <property type="match status" value="1"/>
</dbReference>
<reference evidence="2" key="1">
    <citation type="submission" date="2020-10" db="EMBL/GenBank/DDBJ databases">
        <authorList>
            <person name="Gilroy R."/>
        </authorList>
    </citation>
    <scope>NUCLEOTIDE SEQUENCE</scope>
    <source>
        <strain evidence="2">CHK136-897</strain>
    </source>
</reference>
<feature type="domain" description="MIP18 family-like" evidence="1">
    <location>
        <begin position="6"/>
        <end position="78"/>
    </location>
</feature>